<gene>
    <name evidence="1" type="ORF">ACFSBL_00525</name>
</gene>
<protein>
    <submittedName>
        <fullName evidence="1">DUF5809 family protein</fullName>
    </submittedName>
</protein>
<dbReference type="Pfam" id="PF19125">
    <property type="entry name" value="DUF5809"/>
    <property type="match status" value="1"/>
</dbReference>
<sequence>MHTVGEIRPETEAAAREVFEGVGPTAQLVVKEVAKSMRFDREEYSERVDADVVETARDVLFAAELAVHVGTREEYEEWADDFDGEVHETGSEQVPNVAWHVAPFADEAVAATFADEEDAAVDTLRRQALGRIYRERL</sequence>
<dbReference type="RefSeq" id="WP_256399442.1">
    <property type="nucleotide sequence ID" value="NZ_JANHJR010000002.1"/>
</dbReference>
<comment type="caution">
    <text evidence="1">The sequence shown here is derived from an EMBL/GenBank/DDBJ whole genome shotgun (WGS) entry which is preliminary data.</text>
</comment>
<organism evidence="1 2">
    <name type="scientific">Haloarchaeobius litoreus</name>
    <dbReference type="NCBI Taxonomy" id="755306"/>
    <lineage>
        <taxon>Archaea</taxon>
        <taxon>Methanobacteriati</taxon>
        <taxon>Methanobacteriota</taxon>
        <taxon>Stenosarchaea group</taxon>
        <taxon>Halobacteria</taxon>
        <taxon>Halobacteriales</taxon>
        <taxon>Halorubellaceae</taxon>
        <taxon>Haloarchaeobius</taxon>
    </lineage>
</organism>
<proteinExistence type="predicted"/>
<dbReference type="Proteomes" id="UP001597034">
    <property type="component" value="Unassembled WGS sequence"/>
</dbReference>
<dbReference type="InterPro" id="IPR043832">
    <property type="entry name" value="DUF5809"/>
</dbReference>
<evidence type="ECO:0000313" key="1">
    <source>
        <dbReference type="EMBL" id="MFD1644160.1"/>
    </source>
</evidence>
<keyword evidence="2" id="KW-1185">Reference proteome</keyword>
<dbReference type="EMBL" id="JBHUDO010000001">
    <property type="protein sequence ID" value="MFD1644160.1"/>
    <property type="molecule type" value="Genomic_DNA"/>
</dbReference>
<dbReference type="AlphaFoldDB" id="A0ABD6DCY2"/>
<accession>A0ABD6DCY2</accession>
<evidence type="ECO:0000313" key="2">
    <source>
        <dbReference type="Proteomes" id="UP001597034"/>
    </source>
</evidence>
<reference evidence="1 2" key="1">
    <citation type="journal article" date="2019" name="Int. J. Syst. Evol. Microbiol.">
        <title>The Global Catalogue of Microorganisms (GCM) 10K type strain sequencing project: providing services to taxonomists for standard genome sequencing and annotation.</title>
        <authorList>
            <consortium name="The Broad Institute Genomics Platform"/>
            <consortium name="The Broad Institute Genome Sequencing Center for Infectious Disease"/>
            <person name="Wu L."/>
            <person name="Ma J."/>
        </authorList>
    </citation>
    <scope>NUCLEOTIDE SEQUENCE [LARGE SCALE GENOMIC DNA]</scope>
    <source>
        <strain evidence="1 2">CGMCC 1.10390</strain>
    </source>
</reference>
<name>A0ABD6DCY2_9EURY</name>